<accession>A0A6N6WAZ2</accession>
<comment type="caution">
    <text evidence="1">The sequence shown here is derived from an EMBL/GenBank/DDBJ whole genome shotgun (WGS) entry which is preliminary data.</text>
</comment>
<dbReference type="RefSeq" id="WP_154563252.1">
    <property type="nucleotide sequence ID" value="NZ_VOSW01000048.1"/>
</dbReference>
<protein>
    <submittedName>
        <fullName evidence="1">Uncharacterized protein</fullName>
    </submittedName>
</protein>
<dbReference type="AlphaFoldDB" id="A0A6N6WAZ2"/>
<reference evidence="1 2" key="1">
    <citation type="journal article" date="2020" name="Int. J. Syst. Evol. Microbiol.">
        <title>Paraburkholderia madseniana sp. nov., a phenolic acid-degrading bacterium isolated from acidic forest soil.</title>
        <authorList>
            <person name="Wilhelm R.C."/>
            <person name="Murphy S.J.L."/>
            <person name="Feriancek N.M."/>
            <person name="Karasz D.C."/>
            <person name="DeRito C.M."/>
            <person name="Newman J.D."/>
            <person name="Buckley D.H."/>
        </authorList>
    </citation>
    <scope>NUCLEOTIDE SEQUENCE [LARGE SCALE GENOMIC DNA]</scope>
    <source>
        <strain evidence="1 2">RP11</strain>
    </source>
</reference>
<evidence type="ECO:0000313" key="1">
    <source>
        <dbReference type="EMBL" id="KAE8757351.1"/>
    </source>
</evidence>
<name>A0A6N6WAZ2_9BURK</name>
<evidence type="ECO:0000313" key="2">
    <source>
        <dbReference type="Proteomes" id="UP000463700"/>
    </source>
</evidence>
<sequence length="62" mass="7153">MMTTMFRRRQWRDKRHHPATMEDLYMSHQAMGVLCALAGTGTALVILLLFLGQPFVDDLFGR</sequence>
<gene>
    <name evidence="1" type="ORF">FSO04_24335</name>
</gene>
<dbReference type="Proteomes" id="UP000463700">
    <property type="component" value="Unassembled WGS sequence"/>
</dbReference>
<proteinExistence type="predicted"/>
<dbReference type="EMBL" id="VOSW01000048">
    <property type="protein sequence ID" value="KAE8757351.1"/>
    <property type="molecule type" value="Genomic_DNA"/>
</dbReference>
<organism evidence="1 2">
    <name type="scientific">Paraburkholderia madseniana</name>
    <dbReference type="NCBI Taxonomy" id="2599607"/>
    <lineage>
        <taxon>Bacteria</taxon>
        <taxon>Pseudomonadati</taxon>
        <taxon>Pseudomonadota</taxon>
        <taxon>Betaproteobacteria</taxon>
        <taxon>Burkholderiales</taxon>
        <taxon>Burkholderiaceae</taxon>
        <taxon>Paraburkholderia</taxon>
    </lineage>
</organism>
<dbReference type="OrthoDB" id="9907487at2"/>